<accession>A0ABV9M4B5</accession>
<evidence type="ECO:0000256" key="1">
    <source>
        <dbReference type="ARBA" id="ARBA00023125"/>
    </source>
</evidence>
<name>A0ABV9M4B5_9ENTE</name>
<dbReference type="InterPro" id="IPR014710">
    <property type="entry name" value="RmlC-like_jellyroll"/>
</dbReference>
<gene>
    <name evidence="3" type="ORF">ACFO3L_06435</name>
</gene>
<feature type="domain" description="AraC-type arabinose-binding/dimerisation" evidence="2">
    <location>
        <begin position="25"/>
        <end position="75"/>
    </location>
</feature>
<keyword evidence="4" id="KW-1185">Reference proteome</keyword>
<dbReference type="Proteomes" id="UP001596026">
    <property type="component" value="Unassembled WGS sequence"/>
</dbReference>
<keyword evidence="1" id="KW-0238">DNA-binding</keyword>
<proteinExistence type="predicted"/>
<evidence type="ECO:0000313" key="3">
    <source>
        <dbReference type="EMBL" id="MFC4710264.1"/>
    </source>
</evidence>
<evidence type="ECO:0000313" key="4">
    <source>
        <dbReference type="Proteomes" id="UP001596026"/>
    </source>
</evidence>
<evidence type="ECO:0000259" key="2">
    <source>
        <dbReference type="Pfam" id="PF02311"/>
    </source>
</evidence>
<dbReference type="RefSeq" id="WP_379965020.1">
    <property type="nucleotide sequence ID" value="NZ_JBHSGT010000042.1"/>
</dbReference>
<dbReference type="InterPro" id="IPR011051">
    <property type="entry name" value="RmlC_Cupin_sf"/>
</dbReference>
<dbReference type="SUPFAM" id="SSF51182">
    <property type="entry name" value="RmlC-like cupins"/>
    <property type="match status" value="1"/>
</dbReference>
<reference evidence="4" key="1">
    <citation type="journal article" date="2019" name="Int. J. Syst. Evol. Microbiol.">
        <title>The Global Catalogue of Microorganisms (GCM) 10K type strain sequencing project: providing services to taxonomists for standard genome sequencing and annotation.</title>
        <authorList>
            <consortium name="The Broad Institute Genomics Platform"/>
            <consortium name="The Broad Institute Genome Sequencing Center for Infectious Disease"/>
            <person name="Wu L."/>
            <person name="Ma J."/>
        </authorList>
    </citation>
    <scope>NUCLEOTIDE SEQUENCE [LARGE SCALE GENOMIC DNA]</scope>
    <source>
        <strain evidence="4">CGMCC 1.19061</strain>
    </source>
</reference>
<dbReference type="EMBL" id="JBHSGT010000042">
    <property type="protein sequence ID" value="MFC4710264.1"/>
    <property type="molecule type" value="Genomic_DNA"/>
</dbReference>
<dbReference type="Pfam" id="PF02311">
    <property type="entry name" value="AraC_binding"/>
    <property type="match status" value="1"/>
</dbReference>
<sequence length="81" mass="9360">MDNTHEMAPYTSIDYYRNQLKMNEVTISSHQLTEDLKPQSHDNVTFLYVTSGAAQLEINGQLFTFKKGQLILLTSREHSRL</sequence>
<protein>
    <submittedName>
        <fullName evidence="3">AraC family ligand binding domain-containing protein</fullName>
    </submittedName>
</protein>
<comment type="caution">
    <text evidence="3">The sequence shown here is derived from an EMBL/GenBank/DDBJ whole genome shotgun (WGS) entry which is preliminary data.</text>
</comment>
<organism evidence="3 4">
    <name type="scientific">Enterococcus eurekensis</name>
    <dbReference type="NCBI Taxonomy" id="1159753"/>
    <lineage>
        <taxon>Bacteria</taxon>
        <taxon>Bacillati</taxon>
        <taxon>Bacillota</taxon>
        <taxon>Bacilli</taxon>
        <taxon>Lactobacillales</taxon>
        <taxon>Enterococcaceae</taxon>
        <taxon>Enterococcus</taxon>
    </lineage>
</organism>
<dbReference type="InterPro" id="IPR003313">
    <property type="entry name" value="AraC-bd"/>
</dbReference>
<dbReference type="Gene3D" id="2.60.120.10">
    <property type="entry name" value="Jelly Rolls"/>
    <property type="match status" value="1"/>
</dbReference>